<name>D3T0M7_NATMM</name>
<dbReference type="PaxDb" id="547559-Nmag_2954"/>
<dbReference type="PATRIC" id="fig|547559.17.peg.1085"/>
<dbReference type="AlphaFoldDB" id="D3T0M7"/>
<reference evidence="5" key="1">
    <citation type="submission" date="2010-02" db="EMBL/GenBank/DDBJ databases">
        <title>Complete sequence of chromosome of Natrialba magadii ATCC 43099.</title>
        <authorList>
            <consortium name="US DOE Joint Genome Institute"/>
            <person name="Lucas S."/>
            <person name="Copeland A."/>
            <person name="Lapidus A."/>
            <person name="Cheng J.-F."/>
            <person name="Bruce D."/>
            <person name="Goodwin L."/>
            <person name="Pitluck S."/>
            <person name="Davenport K."/>
            <person name="Saunders E."/>
            <person name="Detter J.C."/>
            <person name="Han C."/>
            <person name="Tapia R."/>
            <person name="Land M."/>
            <person name="Hauser L."/>
            <person name="Kyrpides N."/>
            <person name="Mikhailova N."/>
            <person name="De Castro R.E."/>
            <person name="Maupin-Furlow J.A."/>
            <person name="Woyke T."/>
        </authorList>
    </citation>
    <scope>NUCLEOTIDE SEQUENCE [LARGE SCALE GENOMIC DNA]</scope>
    <source>
        <strain evidence="5">ATCC 43099 / DSM 3394 / CCM 3739 / CIP 104546 / IAM 13178 / JCM 8861 / NBRC 102185 / NCIMB 2190 / MS3</strain>
    </source>
</reference>
<feature type="region of interest" description="Disordered" evidence="1">
    <location>
        <begin position="213"/>
        <end position="241"/>
    </location>
</feature>
<dbReference type="KEGG" id="nmg:Nmag_2954"/>
<proteinExistence type="predicted"/>
<dbReference type="Proteomes" id="UP000001879">
    <property type="component" value="Chromosome"/>
</dbReference>
<dbReference type="Pfam" id="PF23933">
    <property type="entry name" value="DUF7269"/>
    <property type="match status" value="1"/>
</dbReference>
<evidence type="ECO:0000313" key="6">
    <source>
        <dbReference type="Proteomes" id="UP000011543"/>
    </source>
</evidence>
<evidence type="ECO:0000313" key="4">
    <source>
        <dbReference type="EMBL" id="ELY32032.1"/>
    </source>
</evidence>
<feature type="transmembrane region" description="Helical" evidence="2">
    <location>
        <begin position="54"/>
        <end position="78"/>
    </location>
</feature>
<protein>
    <submittedName>
        <fullName evidence="3">Uncharacterized protein</fullName>
    </submittedName>
</protein>
<feature type="compositionally biased region" description="Acidic residues" evidence="1">
    <location>
        <begin position="230"/>
        <end position="241"/>
    </location>
</feature>
<dbReference type="EMBL" id="AOHS01000023">
    <property type="protein sequence ID" value="ELY32032.1"/>
    <property type="molecule type" value="Genomic_DNA"/>
</dbReference>
<keyword evidence="2" id="KW-0472">Membrane</keyword>
<keyword evidence="2" id="KW-1133">Transmembrane helix</keyword>
<keyword evidence="5" id="KW-1185">Reference proteome</keyword>
<keyword evidence="2" id="KW-0812">Transmembrane</keyword>
<dbReference type="EMBL" id="CP001932">
    <property type="protein sequence ID" value="ADD06506.1"/>
    <property type="molecule type" value="Genomic_DNA"/>
</dbReference>
<reference evidence="3 5" key="2">
    <citation type="journal article" date="2012" name="BMC Genomics">
        <title>A comparative genomics perspective on the genetic content of the alkaliphilic haloarchaeon Natrialba magadii ATCC 43099T.</title>
        <authorList>
            <person name="Siddaramappa S."/>
            <person name="Challacombe J.F."/>
            <person name="Decastro R.E."/>
            <person name="Pfeiffer F."/>
            <person name="Sastre D.E."/>
            <person name="Gimenez M.I."/>
            <person name="Paggi R.A."/>
            <person name="Detter J.C."/>
            <person name="Davenport K.W."/>
            <person name="Goodwin L.A."/>
            <person name="Kyrpides N."/>
            <person name="Tapia R."/>
            <person name="Pitluck S."/>
            <person name="Lucas S."/>
            <person name="Woyke T."/>
            <person name="Maupin-Furlow J.A."/>
        </authorList>
    </citation>
    <scope>NUCLEOTIDE SEQUENCE [LARGE SCALE GENOMIC DNA]</scope>
    <source>
        <strain evidence="3">ATCC 43099</strain>
        <strain evidence="5">ATCC 43099 / DSM 3394 / CCM 3739 / CIP 104546 / IAM 13178 / JCM 8861 / NBRC 102185 / NCIMB 2190 / MS3</strain>
    </source>
</reference>
<dbReference type="GeneID" id="8825814"/>
<feature type="transmembrane region" description="Helical" evidence="2">
    <location>
        <begin position="21"/>
        <end position="42"/>
    </location>
</feature>
<sequence>MSRFHSIQRLRERTDRADAEVVAVAIVGLGSLLTVSVIALGGYLPTAGSWGVSILYPLALLFPVFGLAILGVTFWWVLNTRYTTPEPIHRGGAPEEGELGRLEPVGRSTAHSLEIAAHAQYRCSASSSAHEIRSRLIESAVRVVRTRRGLDRETAREQVDDGTWTDDPVAAAFLSADRPQPLGEQLRNALDPGVAYYRRVDRTISAIENVDTDSGATASDRGGSATAITTDEELESGEVSR</sequence>
<dbReference type="InterPro" id="IPR055693">
    <property type="entry name" value="DUF7269"/>
</dbReference>
<dbReference type="Proteomes" id="UP000011543">
    <property type="component" value="Unassembled WGS sequence"/>
</dbReference>
<organism evidence="3 5">
    <name type="scientific">Natrialba magadii (strain ATCC 43099 / DSM 3394 / CCM 3739 / CIP 104546 / IAM 13178 / JCM 8861 / NBRC 102185 / NCIMB 2190 / MS3)</name>
    <name type="common">Natronobacterium magadii</name>
    <dbReference type="NCBI Taxonomy" id="547559"/>
    <lineage>
        <taxon>Archaea</taxon>
        <taxon>Methanobacteriati</taxon>
        <taxon>Methanobacteriota</taxon>
        <taxon>Stenosarchaea group</taxon>
        <taxon>Halobacteria</taxon>
        <taxon>Halobacteriales</taxon>
        <taxon>Natrialbaceae</taxon>
        <taxon>Natrialba</taxon>
    </lineage>
</organism>
<accession>D3T0M7</accession>
<dbReference type="OrthoDB" id="31512at2157"/>
<evidence type="ECO:0000313" key="3">
    <source>
        <dbReference type="EMBL" id="ADD06506.1"/>
    </source>
</evidence>
<dbReference type="RefSeq" id="WP_004214820.1">
    <property type="nucleotide sequence ID" value="NC_013922.1"/>
</dbReference>
<gene>
    <name evidence="3" type="ordered locus">Nmag_2954</name>
    <name evidence="4" type="ORF">C500_05623</name>
</gene>
<evidence type="ECO:0000256" key="1">
    <source>
        <dbReference type="SAM" id="MobiDB-lite"/>
    </source>
</evidence>
<reference evidence="3" key="4">
    <citation type="submission" date="2016-09" db="EMBL/GenBank/DDBJ databases">
        <authorList>
            <person name="Pfeiffer F."/>
        </authorList>
    </citation>
    <scope>NUCLEOTIDE SEQUENCE</scope>
    <source>
        <strain evidence="3">ATCC 43099</strain>
    </source>
</reference>
<evidence type="ECO:0000256" key="2">
    <source>
        <dbReference type="SAM" id="Phobius"/>
    </source>
</evidence>
<dbReference type="STRING" id="547559.Nmag_2954"/>
<dbReference type="HOGENOM" id="CLU_091960_0_0_2"/>
<reference evidence="4 6" key="3">
    <citation type="journal article" date="2014" name="PLoS Genet.">
        <title>Phylogenetically driven sequencing of extremely halophilic archaea reveals strategies for static and dynamic osmo-response.</title>
        <authorList>
            <person name="Becker E.A."/>
            <person name="Seitzer P.M."/>
            <person name="Tritt A."/>
            <person name="Larsen D."/>
            <person name="Krusor M."/>
            <person name="Yao A.I."/>
            <person name="Wu D."/>
            <person name="Madern D."/>
            <person name="Eisen J.A."/>
            <person name="Darling A.E."/>
            <person name="Facciotti M.T."/>
        </authorList>
    </citation>
    <scope>NUCLEOTIDE SEQUENCE [LARGE SCALE GENOMIC DNA]</scope>
    <source>
        <strain evidence="6">ATCC 43099 / DSM 3394 / CCM 3739 / CIP 104546 / IAM 13178 / JCM 8861 / NBRC 102185 / NCIMB 2190 / MS3</strain>
        <strain evidence="4">MS-3</strain>
    </source>
</reference>
<dbReference type="eggNOG" id="arCOG06437">
    <property type="taxonomic scope" value="Archaea"/>
</dbReference>
<evidence type="ECO:0000313" key="5">
    <source>
        <dbReference type="Proteomes" id="UP000001879"/>
    </source>
</evidence>